<proteinExistence type="predicted"/>
<accession>A0A7V8NS80</accession>
<comment type="caution">
    <text evidence="3">The sequence shown here is derived from an EMBL/GenBank/DDBJ whole genome shotgun (WGS) entry which is preliminary data.</text>
</comment>
<evidence type="ECO:0000313" key="4">
    <source>
        <dbReference type="Proteomes" id="UP000567293"/>
    </source>
</evidence>
<sequence>MDKDDSGRSLGSGRAASADARKATGQSEPSSIGASAAGSSRKGLRNAARFWEPRRLVYNVLLLGGVLVWVTKTWPHFRPAITLASLEIMTVLALLANLCYCAAYLAEILIQNAASTSSWNRQRWAVWVVGTLLAILFANYWIADEIYPFVR</sequence>
<dbReference type="AlphaFoldDB" id="A0A7V8NS80"/>
<protein>
    <submittedName>
        <fullName evidence="3">Uncharacterized protein</fullName>
    </submittedName>
</protein>
<evidence type="ECO:0000256" key="2">
    <source>
        <dbReference type="SAM" id="Phobius"/>
    </source>
</evidence>
<dbReference type="EMBL" id="JACDQQ010001548">
    <property type="protein sequence ID" value="MBA0086510.1"/>
    <property type="molecule type" value="Genomic_DNA"/>
</dbReference>
<organism evidence="3 4">
    <name type="scientific">Candidatus Acidiferrum panamense</name>
    <dbReference type="NCBI Taxonomy" id="2741543"/>
    <lineage>
        <taxon>Bacteria</taxon>
        <taxon>Pseudomonadati</taxon>
        <taxon>Acidobacteriota</taxon>
        <taxon>Terriglobia</taxon>
        <taxon>Candidatus Acidiferrales</taxon>
        <taxon>Candidatus Acidiferrum</taxon>
    </lineage>
</organism>
<feature type="compositionally biased region" description="Low complexity" evidence="1">
    <location>
        <begin position="8"/>
        <end position="18"/>
    </location>
</feature>
<reference evidence="3" key="1">
    <citation type="submission" date="2020-06" db="EMBL/GenBank/DDBJ databases">
        <title>Legume-microbial interactions unlock mineral nutrients during tropical forest succession.</title>
        <authorList>
            <person name="Epihov D.Z."/>
        </authorList>
    </citation>
    <scope>NUCLEOTIDE SEQUENCE [LARGE SCALE GENOMIC DNA]</scope>
    <source>
        <strain evidence="3">Pan2503</strain>
    </source>
</reference>
<feature type="transmembrane region" description="Helical" evidence="2">
    <location>
        <begin position="124"/>
        <end position="143"/>
    </location>
</feature>
<keyword evidence="2" id="KW-0472">Membrane</keyword>
<dbReference type="Proteomes" id="UP000567293">
    <property type="component" value="Unassembled WGS sequence"/>
</dbReference>
<evidence type="ECO:0000313" key="3">
    <source>
        <dbReference type="EMBL" id="MBA0086510.1"/>
    </source>
</evidence>
<keyword evidence="4" id="KW-1185">Reference proteome</keyword>
<gene>
    <name evidence="3" type="ORF">HRJ53_16135</name>
</gene>
<evidence type="ECO:0000256" key="1">
    <source>
        <dbReference type="SAM" id="MobiDB-lite"/>
    </source>
</evidence>
<name>A0A7V8NS80_9BACT</name>
<feature type="transmembrane region" description="Helical" evidence="2">
    <location>
        <begin position="80"/>
        <end position="103"/>
    </location>
</feature>
<keyword evidence="2" id="KW-0812">Transmembrane</keyword>
<keyword evidence="2" id="KW-1133">Transmembrane helix</keyword>
<feature type="region of interest" description="Disordered" evidence="1">
    <location>
        <begin position="1"/>
        <end position="38"/>
    </location>
</feature>
<feature type="transmembrane region" description="Helical" evidence="2">
    <location>
        <begin position="56"/>
        <end position="74"/>
    </location>
</feature>